<feature type="binding site" evidence="3">
    <location>
        <position position="132"/>
    </location>
    <ligand>
        <name>substrate</name>
    </ligand>
</feature>
<gene>
    <name evidence="6" type="primary">iadA</name>
    <name evidence="6" type="ORF">NFG58_16585</name>
</gene>
<name>A0AAU7KEX1_9GAMM</name>
<keyword evidence="1" id="KW-0645">Protease</keyword>
<comment type="cofactor">
    <cofactor evidence="1 4">
        <name>Zn(2+)</name>
        <dbReference type="ChEBI" id="CHEBI:29105"/>
    </cofactor>
    <text evidence="1 4">Binds 2 Zn(2+) ions per subunit.</text>
</comment>
<keyword evidence="1 4" id="KW-0862">Zinc</keyword>
<dbReference type="InterPro" id="IPR010229">
    <property type="entry name" value="Pept_M38_dipep"/>
</dbReference>
<evidence type="ECO:0000313" key="6">
    <source>
        <dbReference type="EMBL" id="XBO70221.1"/>
    </source>
</evidence>
<dbReference type="SUPFAM" id="SSF51338">
    <property type="entry name" value="Composite domain of metallo-dependent hydrolases"/>
    <property type="match status" value="1"/>
</dbReference>
<feature type="binding site" evidence="4">
    <location>
        <position position="197"/>
    </location>
    <ligand>
        <name>Zn(2+)</name>
        <dbReference type="ChEBI" id="CHEBI:29105"/>
        <label>2</label>
        <note>catalytic</note>
    </ligand>
</feature>
<dbReference type="GO" id="GO:0005737">
    <property type="term" value="C:cytoplasm"/>
    <property type="evidence" value="ECO:0007669"/>
    <property type="project" value="UniProtKB-SubCell"/>
</dbReference>
<keyword evidence="1" id="KW-0482">Metalloprotease</keyword>
<feature type="binding site" evidence="4">
    <location>
        <position position="65"/>
    </location>
    <ligand>
        <name>Zn(2+)</name>
        <dbReference type="ChEBI" id="CHEBI:29105"/>
        <label>1</label>
        <note>catalytic</note>
    </ligand>
</feature>
<dbReference type="GO" id="GO:0046872">
    <property type="term" value="F:metal ion binding"/>
    <property type="evidence" value="ECO:0007669"/>
    <property type="project" value="UniProtKB-KW"/>
</dbReference>
<reference evidence="6" key="1">
    <citation type="submission" date="2022-06" db="EMBL/GenBank/DDBJ databases">
        <title>A novel DMS-producing enzyme.</title>
        <authorList>
            <person name="Zhang Y."/>
        </authorList>
    </citation>
    <scope>NUCLEOTIDE SEQUENCE</scope>
    <source>
        <strain evidence="6">RT37</strain>
    </source>
</reference>
<feature type="binding site" evidence="4">
    <location>
        <position position="226"/>
    </location>
    <ligand>
        <name>Zn(2+)</name>
        <dbReference type="ChEBI" id="CHEBI:29105"/>
        <label>2</label>
        <note>catalytic</note>
    </ligand>
</feature>
<feature type="domain" description="Amidohydrolase-related" evidence="5">
    <location>
        <begin position="55"/>
        <end position="375"/>
    </location>
</feature>
<dbReference type="PIRSF" id="PIRSF001238">
    <property type="entry name" value="IadA"/>
    <property type="match status" value="1"/>
</dbReference>
<dbReference type="GO" id="GO:0008237">
    <property type="term" value="F:metallopeptidase activity"/>
    <property type="evidence" value="ECO:0007669"/>
    <property type="project" value="UniProtKB-KW"/>
</dbReference>
<comment type="function">
    <text evidence="1">Catalyzes the hydrolytic cleavage of a subset of L-isoaspartyl (L-beta-aspartyl) dipeptides. Used to degrade proteins damaged by L-isoaspartyl residues formation.</text>
</comment>
<dbReference type="GO" id="GO:0006508">
    <property type="term" value="P:proteolysis"/>
    <property type="evidence" value="ECO:0007669"/>
    <property type="project" value="UniProtKB-KW"/>
</dbReference>
<accession>A0AAU7KEX1</accession>
<dbReference type="PANTHER" id="PTHR11647:SF1">
    <property type="entry name" value="COLLAPSIN RESPONSE MEDIATOR PROTEIN"/>
    <property type="match status" value="1"/>
</dbReference>
<evidence type="ECO:0000259" key="5">
    <source>
        <dbReference type="Pfam" id="PF01979"/>
    </source>
</evidence>
<dbReference type="AlphaFoldDB" id="A0AAU7KEX1"/>
<evidence type="ECO:0000256" key="3">
    <source>
        <dbReference type="PIRSR" id="PIRSR001238-2"/>
    </source>
</evidence>
<dbReference type="NCBIfam" id="TIGR01975">
    <property type="entry name" value="isoAsp_dipep"/>
    <property type="match status" value="1"/>
</dbReference>
<dbReference type="InterPro" id="IPR050378">
    <property type="entry name" value="Metallo-dep_Hydrolases_sf"/>
</dbReference>
<organism evidence="6">
    <name type="scientific">Halomonas sp. RT37</name>
    <dbReference type="NCBI Taxonomy" id="2950872"/>
    <lineage>
        <taxon>Bacteria</taxon>
        <taxon>Pseudomonadati</taxon>
        <taxon>Pseudomonadota</taxon>
        <taxon>Gammaproteobacteria</taxon>
        <taxon>Oceanospirillales</taxon>
        <taxon>Halomonadaceae</taxon>
        <taxon>Halomonas</taxon>
    </lineage>
</organism>
<sequence length="385" mass="40562">MLTLLKNARLYAPAAMGLKHLLITDRRIAAVLDPEASVDEHFPGLEVHDLEGRRVIPGLVDPLVHMTGGGGEGGFGTRTPELRLEDAIASGVTTLVGALGTDALTRTPANLLGKVRELAAGGLSCYAYTGSYQLPPVTLTGSVAEDIVHIPEFIGVGEVAISDHRGSQPSAHELARLASESRTAGMLAGKSGIVFIHTGDAEGGLEILREVARTTALPIAQFMPTHINRTAALFEDGLRFARDGGRIDFTTSTTQELLADGEVPASEAAARALKARVAPSRISLSSDANASLPRFDAEGRFVGLEAGRLDSLFEVLGECVNDHGIALEVAVGLASTHAADALGLKRKGRLAVGQDADLLVLGDDDWAIDQVWALGQCLHRRDTNR</sequence>
<dbReference type="PANTHER" id="PTHR11647">
    <property type="entry name" value="HYDRANTOINASE/DIHYDROPYRIMIDINASE FAMILY MEMBER"/>
    <property type="match status" value="1"/>
</dbReference>
<comment type="subcellular location">
    <subcellularLocation>
        <location evidence="1">Cytoplasm</location>
    </subcellularLocation>
</comment>
<evidence type="ECO:0000256" key="2">
    <source>
        <dbReference type="PIRSR" id="PIRSR001238-1"/>
    </source>
</evidence>
<feature type="binding site" evidence="3">
    <location>
        <position position="165"/>
    </location>
    <ligand>
        <name>substrate</name>
    </ligand>
</feature>
<dbReference type="GO" id="GO:0008798">
    <property type="term" value="F:beta-aspartyl-peptidase activity"/>
    <property type="evidence" value="ECO:0007669"/>
    <property type="project" value="InterPro"/>
</dbReference>
<protein>
    <recommendedName>
        <fullName evidence="1">Isoaspartyl dipeptidase</fullName>
        <ecNumber evidence="1">3.4.19.-</ecNumber>
    </recommendedName>
</protein>
<dbReference type="Pfam" id="PF01979">
    <property type="entry name" value="Amidohydro_1"/>
    <property type="match status" value="1"/>
</dbReference>
<feature type="binding site" evidence="3">
    <location>
        <position position="291"/>
    </location>
    <ligand>
        <name>substrate</name>
    </ligand>
</feature>
<feature type="binding site" evidence="4">
    <location>
        <position position="287"/>
    </location>
    <ligand>
        <name>Zn(2+)</name>
        <dbReference type="ChEBI" id="CHEBI:29105"/>
        <label>1</label>
        <note>catalytic</note>
    </ligand>
</feature>
<feature type="binding site" evidence="3">
    <location>
        <position position="101"/>
    </location>
    <ligand>
        <name>substrate</name>
    </ligand>
</feature>
<feature type="binding site" evidence="3">
    <location>
        <position position="229"/>
    </location>
    <ligand>
        <name>substrate</name>
    </ligand>
</feature>
<dbReference type="InterPro" id="IPR032466">
    <property type="entry name" value="Metal_Hydrolase"/>
</dbReference>
<dbReference type="InterPro" id="IPR011059">
    <property type="entry name" value="Metal-dep_hydrolase_composite"/>
</dbReference>
<feature type="active site" description="Proton acceptor" evidence="2">
    <location>
        <position position="287"/>
    </location>
</feature>
<feature type="binding site" evidence="3">
    <location>
        <begin position="70"/>
        <end position="72"/>
    </location>
    <ligand>
        <name>substrate</name>
    </ligand>
</feature>
<dbReference type="EC" id="3.4.19.-" evidence="1"/>
<dbReference type="RefSeq" id="WP_348827002.1">
    <property type="nucleotide sequence ID" value="NZ_CP098827.1"/>
</dbReference>
<comment type="similarity">
    <text evidence="1">Belongs to the peptidase M38 family.</text>
</comment>
<dbReference type="Gene3D" id="2.30.40.10">
    <property type="entry name" value="Urease, subunit C, domain 1"/>
    <property type="match status" value="1"/>
</dbReference>
<comment type="PTM">
    <text evidence="1">Carboxylation allows a single lysine to coordinate two zinc ions.</text>
</comment>
<keyword evidence="1 4" id="KW-0479">Metal-binding</keyword>
<dbReference type="GO" id="GO:0016810">
    <property type="term" value="F:hydrolase activity, acting on carbon-nitrogen (but not peptide) bonds"/>
    <property type="evidence" value="ECO:0007669"/>
    <property type="project" value="InterPro"/>
</dbReference>
<evidence type="ECO:0000256" key="4">
    <source>
        <dbReference type="PIRSR" id="PIRSR001238-3"/>
    </source>
</evidence>
<dbReference type="EMBL" id="CP098827">
    <property type="protein sequence ID" value="XBO70221.1"/>
    <property type="molecule type" value="Genomic_DNA"/>
</dbReference>
<dbReference type="SUPFAM" id="SSF51556">
    <property type="entry name" value="Metallo-dependent hydrolases"/>
    <property type="match status" value="1"/>
</dbReference>
<proteinExistence type="inferred from homology"/>
<dbReference type="InterPro" id="IPR006680">
    <property type="entry name" value="Amidohydro-rel"/>
</dbReference>
<evidence type="ECO:0000256" key="1">
    <source>
        <dbReference type="PIRNR" id="PIRNR001238"/>
    </source>
</evidence>
<keyword evidence="1 6" id="KW-0378">Hydrolase</keyword>
<dbReference type="Gene3D" id="3.20.20.140">
    <property type="entry name" value="Metal-dependent hydrolases"/>
    <property type="match status" value="1"/>
</dbReference>